<dbReference type="Proteomes" id="UP001324270">
    <property type="component" value="Unassembled WGS sequence"/>
</dbReference>
<evidence type="ECO:0000256" key="1">
    <source>
        <dbReference type="SAM" id="SignalP"/>
    </source>
</evidence>
<proteinExistence type="predicted"/>
<protein>
    <submittedName>
        <fullName evidence="2">Uncharacterized protein</fullName>
    </submittedName>
</protein>
<name>A0ABU5YAQ8_9FLAO</name>
<sequence>MRYLIIFLSFLSFYSNAQPLPSIIIVDSISFSKKPLFVKKIKANNTKTTIYFLSLSMKKTMPIAISNNGKNIFIYKKDTMSIILSLEERKQIFIENLHFQKGKFLINFENCNFQSNYHIKNFPCDCLNYRREEE</sequence>
<evidence type="ECO:0000313" key="3">
    <source>
        <dbReference type="Proteomes" id="UP001324270"/>
    </source>
</evidence>
<comment type="caution">
    <text evidence="2">The sequence shown here is derived from an EMBL/GenBank/DDBJ whole genome shotgun (WGS) entry which is preliminary data.</text>
</comment>
<feature type="signal peptide" evidence="1">
    <location>
        <begin position="1"/>
        <end position="17"/>
    </location>
</feature>
<keyword evidence="1" id="KW-0732">Signal</keyword>
<gene>
    <name evidence="2" type="ORF">VJJ49_10085</name>
</gene>
<reference evidence="2 3" key="1">
    <citation type="submission" date="2023-12" db="EMBL/GenBank/DDBJ databases">
        <title>Genomic sequences of Capnocytophaga and Parvimonas strains.</title>
        <authorList>
            <person name="Watt R.M."/>
            <person name="Wang M."/>
            <person name="Yang T."/>
            <person name="Tong W.M."/>
        </authorList>
    </citation>
    <scope>NUCLEOTIDE SEQUENCE [LARGE SCALE GENOMIC DNA]</scope>
    <source>
        <strain evidence="2 3">CCUG 13156</strain>
    </source>
</reference>
<dbReference type="RefSeq" id="WP_323979789.1">
    <property type="nucleotide sequence ID" value="NZ_JAYKBV010000014.1"/>
</dbReference>
<organism evidence="2 3">
    <name type="scientific">Capnocytophaga gingivalis</name>
    <dbReference type="NCBI Taxonomy" id="1017"/>
    <lineage>
        <taxon>Bacteria</taxon>
        <taxon>Pseudomonadati</taxon>
        <taxon>Bacteroidota</taxon>
        <taxon>Flavobacteriia</taxon>
        <taxon>Flavobacteriales</taxon>
        <taxon>Flavobacteriaceae</taxon>
        <taxon>Capnocytophaga</taxon>
    </lineage>
</organism>
<keyword evidence="3" id="KW-1185">Reference proteome</keyword>
<feature type="chain" id="PRO_5046630207" evidence="1">
    <location>
        <begin position="18"/>
        <end position="134"/>
    </location>
</feature>
<evidence type="ECO:0000313" key="2">
    <source>
        <dbReference type="EMBL" id="MEB3041031.1"/>
    </source>
</evidence>
<accession>A0ABU5YAQ8</accession>
<dbReference type="EMBL" id="JAYKBV010000014">
    <property type="protein sequence ID" value="MEB3041031.1"/>
    <property type="molecule type" value="Genomic_DNA"/>
</dbReference>